<dbReference type="EMBL" id="CABITT030000007">
    <property type="protein sequence ID" value="VVB12369.1"/>
    <property type="molecule type" value="Genomic_DNA"/>
</dbReference>
<evidence type="ECO:0000313" key="2">
    <source>
        <dbReference type="Proteomes" id="UP000489600"/>
    </source>
</evidence>
<dbReference type="PANTHER" id="PTHR48478">
    <property type="entry name" value="LECTIN-LIKE"/>
    <property type="match status" value="1"/>
</dbReference>
<organism evidence="1 2">
    <name type="scientific">Arabis nemorensis</name>
    <dbReference type="NCBI Taxonomy" id="586526"/>
    <lineage>
        <taxon>Eukaryota</taxon>
        <taxon>Viridiplantae</taxon>
        <taxon>Streptophyta</taxon>
        <taxon>Embryophyta</taxon>
        <taxon>Tracheophyta</taxon>
        <taxon>Spermatophyta</taxon>
        <taxon>Magnoliopsida</taxon>
        <taxon>eudicotyledons</taxon>
        <taxon>Gunneridae</taxon>
        <taxon>Pentapetalae</taxon>
        <taxon>rosids</taxon>
        <taxon>malvids</taxon>
        <taxon>Brassicales</taxon>
        <taxon>Brassicaceae</taxon>
        <taxon>Arabideae</taxon>
        <taxon>Arabis</taxon>
    </lineage>
</organism>
<keyword evidence="2" id="KW-1185">Reference proteome</keyword>
<proteinExistence type="predicted"/>
<sequence>MSDYEERVIRVDSAVEGSSEKPHNCEAILRDANFVIPPSHEQLRSGVFLNSTKPVKYWVDEKNSNCFMLFPRKLSITWSDDPNYWTWVPNKESPNETIEAVELKNVCWLDITGNFDIKNLTPGITYEVVFKVKLEDPAYGWEIPVNTKLVLPNGRAQEQKVSLKDKPRYQWFDIRVGQFKAEDNSTGEITFSMYEHEAGVWKKGLFLKGVAIRPKQNN</sequence>
<comment type="caution">
    <text evidence="1">The sequence shown here is derived from an EMBL/GenBank/DDBJ whole genome shotgun (WGS) entry which is preliminary data.</text>
</comment>
<dbReference type="Proteomes" id="UP000489600">
    <property type="component" value="Unassembled WGS sequence"/>
</dbReference>
<name>A0A565CFF0_9BRAS</name>
<dbReference type="PANTHER" id="PTHR48478:SF1">
    <property type="entry name" value="LECTIN-LIKE"/>
    <property type="match status" value="1"/>
</dbReference>
<evidence type="ECO:0000313" key="1">
    <source>
        <dbReference type="EMBL" id="VVB12369.1"/>
    </source>
</evidence>
<dbReference type="OrthoDB" id="533833at2759"/>
<protein>
    <submittedName>
        <fullName evidence="1">Uncharacterized protein</fullName>
    </submittedName>
</protein>
<dbReference type="Pfam" id="PF14299">
    <property type="entry name" value="PP2"/>
    <property type="match status" value="1"/>
</dbReference>
<dbReference type="AlphaFoldDB" id="A0A565CFF0"/>
<accession>A0A565CFF0</accession>
<dbReference type="InterPro" id="IPR025886">
    <property type="entry name" value="PP2-like"/>
</dbReference>
<dbReference type="InterPro" id="IPR052147">
    <property type="entry name" value="PP2-like/Lectin"/>
</dbReference>
<dbReference type="GO" id="GO:0030246">
    <property type="term" value="F:carbohydrate binding"/>
    <property type="evidence" value="ECO:0007669"/>
    <property type="project" value="InterPro"/>
</dbReference>
<gene>
    <name evidence="1" type="ORF">ANE_LOCUS22813</name>
</gene>
<reference evidence="1" key="1">
    <citation type="submission" date="2019-07" db="EMBL/GenBank/DDBJ databases">
        <authorList>
            <person name="Dittberner H."/>
        </authorList>
    </citation>
    <scope>NUCLEOTIDE SEQUENCE [LARGE SCALE GENOMIC DNA]</scope>
</reference>